<dbReference type="AlphaFoldDB" id="A0A383WIJ9"/>
<dbReference type="InterPro" id="IPR025461">
    <property type="entry name" value="ABA4-like"/>
</dbReference>
<gene>
    <name evidence="1" type="ORF">BQ4739_LOCUS17648</name>
</gene>
<accession>A0A383WIJ9</accession>
<organism evidence="1 2">
    <name type="scientific">Tetradesmus obliquus</name>
    <name type="common">Green alga</name>
    <name type="synonym">Acutodesmus obliquus</name>
    <dbReference type="NCBI Taxonomy" id="3088"/>
    <lineage>
        <taxon>Eukaryota</taxon>
        <taxon>Viridiplantae</taxon>
        <taxon>Chlorophyta</taxon>
        <taxon>core chlorophytes</taxon>
        <taxon>Chlorophyceae</taxon>
        <taxon>CS clade</taxon>
        <taxon>Sphaeropleales</taxon>
        <taxon>Scenedesmaceae</taxon>
        <taxon>Tetradesmus</taxon>
    </lineage>
</organism>
<protein>
    <submittedName>
        <fullName evidence="1">Uncharacterized protein</fullName>
    </submittedName>
</protein>
<sequence length="204" mass="21766">MLSRPKRTASVPRKRLIVEAGKRAAAAAVTAAVAPQAAAPLLLPPELAFSTATYLMVPTYIILSFFPRSKLSAAILDSPVVPLAFGIAYAVLAWQAWQAGSLEAVRQVIAAAQPLPDAASLAGLFQHKALAALAWLHLLMLDFLTARAVVMDGLRHLVPTCHSVWLCFMVGPLGLLSHLATRAAVHKLRKDKPAVASSSMWGDY</sequence>
<dbReference type="PANTHER" id="PTHR34543">
    <property type="entry name" value="PROTEIN ABA DEFICIENT 4, CHLOROPLASTIC"/>
    <property type="match status" value="1"/>
</dbReference>
<dbReference type="PANTHER" id="PTHR34543:SF1">
    <property type="entry name" value="PROTEIN ABA DEFICIENT 4, CHLOROPLASTIC"/>
    <property type="match status" value="1"/>
</dbReference>
<evidence type="ECO:0000313" key="1">
    <source>
        <dbReference type="EMBL" id="SZX77290.1"/>
    </source>
</evidence>
<proteinExistence type="predicted"/>
<dbReference type="Proteomes" id="UP000256970">
    <property type="component" value="Unassembled WGS sequence"/>
</dbReference>
<dbReference type="EMBL" id="FNXT01001281">
    <property type="protein sequence ID" value="SZX77290.1"/>
    <property type="molecule type" value="Genomic_DNA"/>
</dbReference>
<name>A0A383WIJ9_TETOB</name>
<dbReference type="Pfam" id="PF14108">
    <property type="entry name" value="ABA4-like"/>
    <property type="match status" value="1"/>
</dbReference>
<keyword evidence="2" id="KW-1185">Reference proteome</keyword>
<evidence type="ECO:0000313" key="2">
    <source>
        <dbReference type="Proteomes" id="UP000256970"/>
    </source>
</evidence>
<reference evidence="1 2" key="1">
    <citation type="submission" date="2016-10" db="EMBL/GenBank/DDBJ databases">
        <authorList>
            <person name="Cai Z."/>
        </authorList>
    </citation>
    <scope>NUCLEOTIDE SEQUENCE [LARGE SCALE GENOMIC DNA]</scope>
</reference>